<dbReference type="Proteomes" id="UP000594220">
    <property type="component" value="Unplaced"/>
</dbReference>
<dbReference type="PANTHER" id="PTHR46918">
    <property type="entry name" value="SYNAPTONEMAL COMPLEX PROTEIN 1"/>
    <property type="match status" value="1"/>
</dbReference>
<evidence type="ECO:0000313" key="2">
    <source>
        <dbReference type="Ensembl" id="ENSCPRP00005020729.1"/>
    </source>
</evidence>
<reference evidence="2" key="2">
    <citation type="submission" date="2025-09" db="UniProtKB">
        <authorList>
            <consortium name="Ensembl"/>
        </authorList>
    </citation>
    <scope>IDENTIFICATION</scope>
</reference>
<dbReference type="GeneTree" id="ENSGT00390000003368"/>
<sequence>RAKNLTYTVKTPPKYKLQGEGPSPLLEGGLKKKRKVVLELDTQSDSSEHNDLLSIVAEEQMFKKLHKDDPQASRFRGVTPKKVSTPSSLKSPGSALKLTAIRKMREAGWTAVSRVDRKKKMKEAEKLFA</sequence>
<dbReference type="GO" id="GO:0051878">
    <property type="term" value="P:lateral element assembly"/>
    <property type="evidence" value="ECO:0007669"/>
    <property type="project" value="TreeGrafter"/>
</dbReference>
<dbReference type="GO" id="GO:0003690">
    <property type="term" value="F:double-stranded DNA binding"/>
    <property type="evidence" value="ECO:0007669"/>
    <property type="project" value="TreeGrafter"/>
</dbReference>
<feature type="region of interest" description="Disordered" evidence="1">
    <location>
        <begin position="1"/>
        <end position="27"/>
    </location>
</feature>
<dbReference type="InterPro" id="IPR008827">
    <property type="entry name" value="SYCP1"/>
</dbReference>
<evidence type="ECO:0000256" key="1">
    <source>
        <dbReference type="SAM" id="MobiDB-lite"/>
    </source>
</evidence>
<accession>A0A7M4F8N4</accession>
<dbReference type="GO" id="GO:0000802">
    <property type="term" value="C:transverse filament"/>
    <property type="evidence" value="ECO:0007669"/>
    <property type="project" value="TreeGrafter"/>
</dbReference>
<feature type="compositionally biased region" description="Low complexity" evidence="1">
    <location>
        <begin position="18"/>
        <end position="27"/>
    </location>
</feature>
<dbReference type="GO" id="GO:0000801">
    <property type="term" value="C:central element"/>
    <property type="evidence" value="ECO:0007669"/>
    <property type="project" value="TreeGrafter"/>
</dbReference>
<dbReference type="Ensembl" id="ENSCPRT00005024220.1">
    <property type="protein sequence ID" value="ENSCPRP00005020729.1"/>
    <property type="gene ID" value="ENSCPRG00005014420.1"/>
</dbReference>
<organism evidence="2 3">
    <name type="scientific">Crocodylus porosus</name>
    <name type="common">Saltwater crocodile</name>
    <name type="synonym">Estuarine crocodile</name>
    <dbReference type="NCBI Taxonomy" id="8502"/>
    <lineage>
        <taxon>Eukaryota</taxon>
        <taxon>Metazoa</taxon>
        <taxon>Chordata</taxon>
        <taxon>Craniata</taxon>
        <taxon>Vertebrata</taxon>
        <taxon>Euteleostomi</taxon>
        <taxon>Archelosauria</taxon>
        <taxon>Archosauria</taxon>
        <taxon>Crocodylia</taxon>
        <taxon>Longirostres</taxon>
        <taxon>Crocodylidae</taxon>
        <taxon>Crocodylus</taxon>
    </lineage>
</organism>
<keyword evidence="3" id="KW-1185">Reference proteome</keyword>
<name>A0A7M4F8N4_CROPO</name>
<dbReference type="OMA" id="YMIKTPP"/>
<dbReference type="GO" id="GO:0051026">
    <property type="term" value="P:chiasma assembly"/>
    <property type="evidence" value="ECO:0007669"/>
    <property type="project" value="TreeGrafter"/>
</dbReference>
<feature type="region of interest" description="Disordered" evidence="1">
    <location>
        <begin position="67"/>
        <end position="92"/>
    </location>
</feature>
<proteinExistence type="predicted"/>
<protein>
    <submittedName>
        <fullName evidence="2">Uncharacterized protein</fullName>
    </submittedName>
</protein>
<reference evidence="2" key="1">
    <citation type="submission" date="2025-08" db="UniProtKB">
        <authorList>
            <consortium name="Ensembl"/>
        </authorList>
    </citation>
    <scope>IDENTIFICATION</scope>
</reference>
<dbReference type="GO" id="GO:0000711">
    <property type="term" value="P:meiotic DNA repair synthesis"/>
    <property type="evidence" value="ECO:0007669"/>
    <property type="project" value="TreeGrafter"/>
</dbReference>
<dbReference type="PANTHER" id="PTHR46918:SF1">
    <property type="entry name" value="SYNAPTONEMAL COMPLEX PROTEIN 1"/>
    <property type="match status" value="1"/>
</dbReference>
<evidence type="ECO:0000313" key="3">
    <source>
        <dbReference type="Proteomes" id="UP000594220"/>
    </source>
</evidence>
<dbReference type="AlphaFoldDB" id="A0A7M4F8N4"/>
<feature type="compositionally biased region" description="Polar residues" evidence="1">
    <location>
        <begin position="82"/>
        <end position="91"/>
    </location>
</feature>
<dbReference type="GO" id="GO:0001673">
    <property type="term" value="C:male germ cell nucleus"/>
    <property type="evidence" value="ECO:0007669"/>
    <property type="project" value="TreeGrafter"/>
</dbReference>